<evidence type="ECO:0000259" key="7">
    <source>
        <dbReference type="Pfam" id="PF01431"/>
    </source>
</evidence>
<keyword evidence="5" id="KW-0862">Zinc</keyword>
<dbReference type="PANTHER" id="PTHR11733">
    <property type="entry name" value="ZINC METALLOPROTEASE FAMILY M13 NEPRILYSIN-RELATED"/>
    <property type="match status" value="1"/>
</dbReference>
<dbReference type="InterPro" id="IPR000718">
    <property type="entry name" value="Peptidase_M13"/>
</dbReference>
<dbReference type="PRINTS" id="PR00786">
    <property type="entry name" value="NEPRILYSIN"/>
</dbReference>
<dbReference type="Pfam" id="PF01431">
    <property type="entry name" value="Peptidase_M13"/>
    <property type="match status" value="1"/>
</dbReference>
<dbReference type="CDD" id="cd08662">
    <property type="entry name" value="M13"/>
    <property type="match status" value="1"/>
</dbReference>
<keyword evidence="6" id="KW-0482">Metalloprotease</keyword>
<evidence type="ECO:0000256" key="3">
    <source>
        <dbReference type="ARBA" id="ARBA00022723"/>
    </source>
</evidence>
<evidence type="ECO:0000256" key="5">
    <source>
        <dbReference type="ARBA" id="ARBA00022833"/>
    </source>
</evidence>
<dbReference type="GO" id="GO:0046872">
    <property type="term" value="F:metal ion binding"/>
    <property type="evidence" value="ECO:0007669"/>
    <property type="project" value="UniProtKB-KW"/>
</dbReference>
<dbReference type="AlphaFoldDB" id="A0A6C0BH23"/>
<protein>
    <recommendedName>
        <fullName evidence="10">Peptidase</fullName>
    </recommendedName>
</protein>
<evidence type="ECO:0000313" key="9">
    <source>
        <dbReference type="EMBL" id="QHS91637.1"/>
    </source>
</evidence>
<dbReference type="EMBL" id="MN739162">
    <property type="protein sequence ID" value="QHS91637.1"/>
    <property type="molecule type" value="Genomic_DNA"/>
</dbReference>
<dbReference type="GO" id="GO:0016485">
    <property type="term" value="P:protein processing"/>
    <property type="evidence" value="ECO:0007669"/>
    <property type="project" value="TreeGrafter"/>
</dbReference>
<dbReference type="Gene3D" id="1.10.1380.10">
    <property type="entry name" value="Neutral endopeptidase , domain2"/>
    <property type="match status" value="1"/>
</dbReference>
<dbReference type="GO" id="GO:0004222">
    <property type="term" value="F:metalloendopeptidase activity"/>
    <property type="evidence" value="ECO:0007669"/>
    <property type="project" value="InterPro"/>
</dbReference>
<keyword evidence="3" id="KW-0479">Metal-binding</keyword>
<sequence>MEANPRHDFYKFVNETWLEETKVPHDAASTNISREIAEKIEGQLIEIVKDSLIEEPDSKLSKFVKSIYNTWDNPKQTEFVVAELIGALNMLENASNIGFMIGHLNRIQARSPLTVKIMSDSYNTKYTRVQLSEYVPCVPNRHLLLDEKYGKERDAYKRFLQDLGLYFGIMGLEKFVDLEIKIAKHLPTPMEEDDTPNRYHKLSYNKLKADYPETPWDSIFKGMGIPVAKLEGHDLIITNPKFFHFFNTMCESHEEMKLWLMGCAVITMGRFISGDVYHHYFNFYGKVLKGVEKESNVDRIMMAIVTTHLPNMLSKPFVEKFVNKQIKEKATELVHILKRAGAKRIRAAQWLSLDTQVKATLKLNKMGFKVGFPTVWRDESKGEEISDKQMLRNLFKINEKDTEYGIEEIGERGESARSQYWDSACFEVNAFYYPDYNEMIIPAGILNPPFYDPRKSIAWNLGGIGNVITHEITHGFDSDGRNHDEDGNYAPWWLPEENKEYESKSKLIEQLFSVEYMGSQIDGKLTLMENIADLGGVSIALQALRDEMVGKTGVERNKMLKEFFTSYAVSWRNKDRKKKAELASKTDKHAPPELRVNKILSQFPEFYETYGLKPGDSLWVPPEKRVTIW</sequence>
<dbReference type="Pfam" id="PF05649">
    <property type="entry name" value="Peptidase_M13_N"/>
    <property type="match status" value="1"/>
</dbReference>
<accession>A0A6C0BH23</accession>
<evidence type="ECO:0000256" key="1">
    <source>
        <dbReference type="ARBA" id="ARBA00001947"/>
    </source>
</evidence>
<organism evidence="9">
    <name type="scientific">viral metagenome</name>
    <dbReference type="NCBI Taxonomy" id="1070528"/>
    <lineage>
        <taxon>unclassified sequences</taxon>
        <taxon>metagenomes</taxon>
        <taxon>organismal metagenomes</taxon>
    </lineage>
</organism>
<dbReference type="Gene3D" id="3.40.390.10">
    <property type="entry name" value="Collagenase (Catalytic Domain)"/>
    <property type="match status" value="1"/>
</dbReference>
<dbReference type="InterPro" id="IPR008753">
    <property type="entry name" value="Peptidase_M13_N"/>
</dbReference>
<dbReference type="GO" id="GO:0005886">
    <property type="term" value="C:plasma membrane"/>
    <property type="evidence" value="ECO:0007669"/>
    <property type="project" value="TreeGrafter"/>
</dbReference>
<evidence type="ECO:0000256" key="4">
    <source>
        <dbReference type="ARBA" id="ARBA00022801"/>
    </source>
</evidence>
<dbReference type="PANTHER" id="PTHR11733:SF232">
    <property type="entry name" value="NEPRILYSIN METALLOPEPTIDASE FAMILY"/>
    <property type="match status" value="1"/>
</dbReference>
<keyword evidence="4" id="KW-0378">Hydrolase</keyword>
<dbReference type="InterPro" id="IPR024079">
    <property type="entry name" value="MetalloPept_cat_dom_sf"/>
</dbReference>
<comment type="cofactor">
    <cofactor evidence="1">
        <name>Zn(2+)</name>
        <dbReference type="ChEBI" id="CHEBI:29105"/>
    </cofactor>
</comment>
<evidence type="ECO:0000259" key="8">
    <source>
        <dbReference type="Pfam" id="PF05649"/>
    </source>
</evidence>
<dbReference type="PROSITE" id="PS51885">
    <property type="entry name" value="NEPRILYSIN"/>
    <property type="match status" value="1"/>
</dbReference>
<evidence type="ECO:0000256" key="6">
    <source>
        <dbReference type="ARBA" id="ARBA00023049"/>
    </source>
</evidence>
<reference evidence="9" key="1">
    <citation type="journal article" date="2020" name="Nature">
        <title>Giant virus diversity and host interactions through global metagenomics.</title>
        <authorList>
            <person name="Schulz F."/>
            <person name="Roux S."/>
            <person name="Paez-Espino D."/>
            <person name="Jungbluth S."/>
            <person name="Walsh D.A."/>
            <person name="Denef V.J."/>
            <person name="McMahon K.D."/>
            <person name="Konstantinidis K.T."/>
            <person name="Eloe-Fadrosh E.A."/>
            <person name="Kyrpides N.C."/>
            <person name="Woyke T."/>
        </authorList>
    </citation>
    <scope>NUCLEOTIDE SEQUENCE</scope>
    <source>
        <strain evidence="9">GVMAG-M-3300013006-15</strain>
    </source>
</reference>
<proteinExistence type="predicted"/>
<name>A0A6C0BH23_9ZZZZ</name>
<evidence type="ECO:0000256" key="2">
    <source>
        <dbReference type="ARBA" id="ARBA00022670"/>
    </source>
</evidence>
<keyword evidence="2" id="KW-0645">Protease</keyword>
<evidence type="ECO:0008006" key="10">
    <source>
        <dbReference type="Google" id="ProtNLM"/>
    </source>
</evidence>
<dbReference type="SUPFAM" id="SSF55486">
    <property type="entry name" value="Metalloproteases ('zincins'), catalytic domain"/>
    <property type="match status" value="1"/>
</dbReference>
<feature type="domain" description="Peptidase M13 N-terminal" evidence="8">
    <location>
        <begin position="5"/>
        <end position="373"/>
    </location>
</feature>
<dbReference type="InterPro" id="IPR018497">
    <property type="entry name" value="Peptidase_M13_C"/>
</dbReference>
<feature type="domain" description="Peptidase M13 C-terminal" evidence="7">
    <location>
        <begin position="429"/>
        <end position="626"/>
    </location>
</feature>
<dbReference type="InterPro" id="IPR042089">
    <property type="entry name" value="Peptidase_M13_dom_2"/>
</dbReference>